<sequence>MGNGWLDAVETYVANTDDPRPLRDWLHGQGLEPARLDRLPQWSTIEAAAVGRIGGERPTETHVDRWVADAVRGAARFEGGVVVLALYVAAVCVEAWGRSSHYDRIVGVITAAQRATAADGDPVTAAVLRQLDSLRHEIDVARALVCTAPMAMVPPAERVLTVARRAEEDAAELAEVCPPIARYLARLAVAKTAYYRGIVAAARAVGEFEATGRAALPKVRRAIDLLREAESSGATGDTFDTTELRAHRRSLQLLADAVDDDWLVVEAGKIIYVYPFAIRGAPDALVVRAARRYGAGWRLGGHPVRWMRDFLPVGDTWEGATERRYEGVVLELPDLTITTADGRPRGPYRVELRFSQLGNHYLRVESAMRDARAGNVYEALHRAAPEHGMETISGKDHESNLGEHVRQILTELGQRIVHSVSHDPLLRGPLEDAGRPLSRVEVKARPDLYHVVLSIQDAALAAGPGRGAPRRRVNSVEELRGAVGWQILGHPVSEATYALAEWARYTPAVRKNPLAGLTLAHEHVIATLNTTVLVMLGTPNVMVEPLEAMAEFTASLEGLIGAWREKIVEYRLRLVESMDEAERALASGRITGVGDTLAQLQNQQLVLQRLVAEAQSLLMHIFGPTLVSAEVERDILDRLAEATGVNRLRADLYEQLEQASSGRAEAVIDALARLREQRARENQALRDSRQRILVEAFAWLFGAASISGVIQVLHDAEWMSGAHAVRWSLSLVALGGVGCAWAMLRLWRRK</sequence>
<dbReference type="EMBL" id="JADOUF010000001">
    <property type="protein sequence ID" value="MBG6140377.1"/>
    <property type="molecule type" value="Genomic_DNA"/>
</dbReference>
<accession>A0A8J7GNH6</accession>
<protein>
    <submittedName>
        <fullName evidence="3">Uncharacterized protein</fullName>
    </submittedName>
</protein>
<dbReference type="PROSITE" id="PS01322">
    <property type="entry name" value="PHOSPHOTRIESTERASE_1"/>
    <property type="match status" value="1"/>
</dbReference>
<evidence type="ECO:0000256" key="2">
    <source>
        <dbReference type="SAM" id="Phobius"/>
    </source>
</evidence>
<organism evidence="3 4">
    <name type="scientific">Longispora fulva</name>
    <dbReference type="NCBI Taxonomy" id="619741"/>
    <lineage>
        <taxon>Bacteria</taxon>
        <taxon>Bacillati</taxon>
        <taxon>Actinomycetota</taxon>
        <taxon>Actinomycetes</taxon>
        <taxon>Micromonosporales</taxon>
        <taxon>Micromonosporaceae</taxon>
        <taxon>Longispora</taxon>
    </lineage>
</organism>
<dbReference type="InterPro" id="IPR017947">
    <property type="entry name" value="AryldialkylPase_Zn-BS"/>
</dbReference>
<feature type="transmembrane region" description="Helical" evidence="2">
    <location>
        <begin position="725"/>
        <end position="744"/>
    </location>
</feature>
<dbReference type="GO" id="GO:0016788">
    <property type="term" value="F:hydrolase activity, acting on ester bonds"/>
    <property type="evidence" value="ECO:0007669"/>
    <property type="project" value="InterPro"/>
</dbReference>
<dbReference type="RefSeq" id="WP_197006925.1">
    <property type="nucleotide sequence ID" value="NZ_BONS01000006.1"/>
</dbReference>
<comment type="caution">
    <text evidence="3">The sequence shown here is derived from an EMBL/GenBank/DDBJ whole genome shotgun (WGS) entry which is preliminary data.</text>
</comment>
<keyword evidence="2" id="KW-0472">Membrane</keyword>
<evidence type="ECO:0000256" key="1">
    <source>
        <dbReference type="SAM" id="Coils"/>
    </source>
</evidence>
<name>A0A8J7GNH6_9ACTN</name>
<keyword evidence="4" id="KW-1185">Reference proteome</keyword>
<dbReference type="AlphaFoldDB" id="A0A8J7GNH6"/>
<keyword evidence="1" id="KW-0175">Coiled coil</keyword>
<keyword evidence="2" id="KW-1133">Transmembrane helix</keyword>
<feature type="coiled-coil region" evidence="1">
    <location>
        <begin position="664"/>
        <end position="691"/>
    </location>
</feature>
<proteinExistence type="predicted"/>
<reference evidence="3" key="1">
    <citation type="submission" date="2020-11" db="EMBL/GenBank/DDBJ databases">
        <title>Sequencing the genomes of 1000 actinobacteria strains.</title>
        <authorList>
            <person name="Klenk H.-P."/>
        </authorList>
    </citation>
    <scope>NUCLEOTIDE SEQUENCE</scope>
    <source>
        <strain evidence="3">DSM 45356</strain>
    </source>
</reference>
<gene>
    <name evidence="3" type="ORF">IW245_006571</name>
</gene>
<keyword evidence="2" id="KW-0812">Transmembrane</keyword>
<feature type="transmembrane region" description="Helical" evidence="2">
    <location>
        <begin position="692"/>
        <end position="713"/>
    </location>
</feature>
<dbReference type="Proteomes" id="UP000622552">
    <property type="component" value="Unassembled WGS sequence"/>
</dbReference>
<dbReference type="GO" id="GO:0008270">
    <property type="term" value="F:zinc ion binding"/>
    <property type="evidence" value="ECO:0007669"/>
    <property type="project" value="InterPro"/>
</dbReference>
<evidence type="ECO:0000313" key="4">
    <source>
        <dbReference type="Proteomes" id="UP000622552"/>
    </source>
</evidence>
<evidence type="ECO:0000313" key="3">
    <source>
        <dbReference type="EMBL" id="MBG6140377.1"/>
    </source>
</evidence>